<feature type="domain" description="Platelet-derived growth factor (PDGF) family profile" evidence="16">
    <location>
        <begin position="429"/>
        <end position="521"/>
    </location>
</feature>
<feature type="compositionally biased region" description="Low complexity" evidence="14">
    <location>
        <begin position="138"/>
        <end position="160"/>
    </location>
</feature>
<dbReference type="SMART" id="SM00042">
    <property type="entry name" value="CUB"/>
    <property type="match status" value="1"/>
</dbReference>
<evidence type="ECO:0000256" key="14">
    <source>
        <dbReference type="SAM" id="MobiDB-lite"/>
    </source>
</evidence>
<dbReference type="Pfam" id="PF00341">
    <property type="entry name" value="PDGF"/>
    <property type="match status" value="1"/>
</dbReference>
<name>A0A5F8ACQ3_MACMU</name>
<evidence type="ECO:0000256" key="9">
    <source>
        <dbReference type="ARBA" id="ARBA00023157"/>
    </source>
</evidence>
<evidence type="ECO:0000256" key="4">
    <source>
        <dbReference type="ARBA" id="ARBA00022473"/>
    </source>
</evidence>
<dbReference type="InterPro" id="IPR035914">
    <property type="entry name" value="Sperma_CUB_dom_sf"/>
</dbReference>
<dbReference type="Proteomes" id="UP000006718">
    <property type="component" value="Chromosome 5"/>
</dbReference>
<reference evidence="17" key="4">
    <citation type="submission" date="2025-09" db="UniProtKB">
        <authorList>
            <consortium name="Ensembl"/>
        </authorList>
    </citation>
    <scope>IDENTIFICATION</scope>
    <source>
        <strain evidence="17">17573</strain>
    </source>
</reference>
<keyword evidence="4" id="KW-0217">Developmental protein</keyword>
<dbReference type="STRING" id="9544.ENSMMUP00000075157"/>
<sequence>IHFPSFRSETLAKGPSKDLREWGSLLETNGKSGDRGRQKESCKKFFPTSYFCSTLHHPSCSVFGVRGIPWKGKQGPPWPRSSPGPSGSCPQRVPQHPLSAQHLLTASGRPSPLARTRPGAAPPRGADPRPPHRPPAGEPLSLPRSPAARSARTRPTAPTSCLPPGGGKVEKGRGQAGSSRPPRPSLFTPCGDAAPSPEGGTISKHLDWHRKEEKEHLKGVQDPQHERIITVSTNGSIHSPRFPHTYPRNTVLVWRLVAVEENVWIQLTFDERFGLEDPEDDICKYDFVEVEEPSDGTILGRWCGSGTVPGKQISKGNQIRIRFVSDEYFPSEPGFCIHYNIVMPQFTEAVSPSVLPPSALPLDLLNNAITAFSTLEDLIRYLEPDRWQLDLEDLYRPTWQLLGKAFVFGRKSRVVDLNLLTEEVRLYSCTPRNFSVSIREELKRTDTIFWPGCLLVKRCGGNCACCLHNCNECQCVPSKVTKKYHEVLQLRPKTGVRGLHKSLTDVALEHHEECDCVCRGSTGG</sequence>
<dbReference type="PROSITE" id="PS01180">
    <property type="entry name" value="CUB"/>
    <property type="match status" value="1"/>
</dbReference>
<dbReference type="VGNC" id="VGNC:75928">
    <property type="gene designation" value="PDGFC"/>
</dbReference>
<dbReference type="PANTHER" id="PTHR11633:SF5">
    <property type="entry name" value="PLATELET-DERIVED GROWTH FACTOR C"/>
    <property type="match status" value="1"/>
</dbReference>
<dbReference type="Gene3D" id="2.60.120.290">
    <property type="entry name" value="Spermadhesin, CUB domain"/>
    <property type="match status" value="1"/>
</dbReference>
<dbReference type="FunFam" id="2.60.120.290:FF:000017">
    <property type="entry name" value="Platelet derived growth factor C"/>
    <property type="match status" value="1"/>
</dbReference>
<evidence type="ECO:0000256" key="5">
    <source>
        <dbReference type="ARBA" id="ARBA00022525"/>
    </source>
</evidence>
<dbReference type="AlphaFoldDB" id="A0A5F8ACQ3"/>
<keyword evidence="7" id="KW-0732">Signal</keyword>
<keyword evidence="6" id="KW-0165">Cleavage on pair of basic residues</keyword>
<evidence type="ECO:0000256" key="12">
    <source>
        <dbReference type="PROSITE-ProRule" id="PRU00059"/>
    </source>
</evidence>
<evidence type="ECO:0000256" key="11">
    <source>
        <dbReference type="ARBA" id="ARBA00023246"/>
    </source>
</evidence>
<dbReference type="CDD" id="cd00135">
    <property type="entry name" value="PDGF"/>
    <property type="match status" value="1"/>
</dbReference>
<evidence type="ECO:0000256" key="7">
    <source>
        <dbReference type="ARBA" id="ARBA00022729"/>
    </source>
</evidence>
<feature type="compositionally biased region" description="Low complexity" evidence="14">
    <location>
        <begin position="112"/>
        <end position="124"/>
    </location>
</feature>
<evidence type="ECO:0000256" key="2">
    <source>
        <dbReference type="ARBA" id="ARBA00006686"/>
    </source>
</evidence>
<evidence type="ECO:0000256" key="3">
    <source>
        <dbReference type="ARBA" id="ARBA00018877"/>
    </source>
</evidence>
<feature type="region of interest" description="Disordered" evidence="14">
    <location>
        <begin position="1"/>
        <end position="40"/>
    </location>
</feature>
<dbReference type="VEuPathDB" id="HostDB:ENSMMUG00000022900"/>
<dbReference type="GO" id="GO:0008083">
    <property type="term" value="F:growth factor activity"/>
    <property type="evidence" value="ECO:0007669"/>
    <property type="project" value="UniProtKB-KW"/>
</dbReference>
<dbReference type="InterPro" id="IPR000072">
    <property type="entry name" value="PDGF/VEGF_dom"/>
</dbReference>
<dbReference type="SMART" id="SM00141">
    <property type="entry name" value="PDGF"/>
    <property type="match status" value="1"/>
</dbReference>
<keyword evidence="8 13" id="KW-0339">Growth factor</keyword>
<dbReference type="InParanoid" id="A0A5F8ACQ3"/>
<protein>
    <recommendedName>
        <fullName evidence="3">Platelet-derived growth factor C</fullName>
    </recommendedName>
</protein>
<evidence type="ECO:0000259" key="15">
    <source>
        <dbReference type="PROSITE" id="PS01180"/>
    </source>
</evidence>
<evidence type="ECO:0000313" key="17">
    <source>
        <dbReference type="Ensembl" id="ENSMMUP00000075157.1"/>
    </source>
</evidence>
<evidence type="ECO:0000256" key="10">
    <source>
        <dbReference type="ARBA" id="ARBA00023180"/>
    </source>
</evidence>
<evidence type="ECO:0000259" key="16">
    <source>
        <dbReference type="PROSITE" id="PS50278"/>
    </source>
</evidence>
<dbReference type="Ensembl" id="ENSMMUT00000105193.1">
    <property type="protein sequence ID" value="ENSMMUP00000075157.1"/>
    <property type="gene ID" value="ENSMMUG00000022900.3"/>
</dbReference>
<dbReference type="InterPro" id="IPR000859">
    <property type="entry name" value="CUB_dom"/>
</dbReference>
<dbReference type="SUPFAM" id="SSF49854">
    <property type="entry name" value="Spermadhesin, CUB domain"/>
    <property type="match status" value="1"/>
</dbReference>
<organism evidence="17 18">
    <name type="scientific">Macaca mulatta</name>
    <name type="common">Rhesus macaque</name>
    <dbReference type="NCBI Taxonomy" id="9544"/>
    <lineage>
        <taxon>Eukaryota</taxon>
        <taxon>Metazoa</taxon>
        <taxon>Chordata</taxon>
        <taxon>Craniata</taxon>
        <taxon>Vertebrata</taxon>
        <taxon>Euteleostomi</taxon>
        <taxon>Mammalia</taxon>
        <taxon>Eutheria</taxon>
        <taxon>Euarchontoglires</taxon>
        <taxon>Primates</taxon>
        <taxon>Haplorrhini</taxon>
        <taxon>Catarrhini</taxon>
        <taxon>Cercopithecidae</taxon>
        <taxon>Cercopithecinae</taxon>
        <taxon>Macaca</taxon>
    </lineage>
</organism>
<feature type="region of interest" description="Disordered" evidence="14">
    <location>
        <begin position="73"/>
        <end position="203"/>
    </location>
</feature>
<keyword evidence="5" id="KW-0964">Secreted</keyword>
<dbReference type="InterPro" id="IPR029034">
    <property type="entry name" value="Cystine-knot_cytokine"/>
</dbReference>
<dbReference type="SUPFAM" id="SSF57501">
    <property type="entry name" value="Cystine-knot cytokines"/>
    <property type="match status" value="1"/>
</dbReference>
<gene>
    <name evidence="17 19" type="primary">PDGFC</name>
</gene>
<dbReference type="Gene3D" id="2.10.90.10">
    <property type="entry name" value="Cystine-knot cytokines"/>
    <property type="match status" value="1"/>
</dbReference>
<keyword evidence="11" id="KW-0497">Mitogen</keyword>
<keyword evidence="18" id="KW-1185">Reference proteome</keyword>
<reference evidence="17" key="2">
    <citation type="submission" date="2019-01" db="EMBL/GenBank/DDBJ databases">
        <authorList>
            <person name="Graves T."/>
            <person name="Eichler E.E."/>
            <person name="Wilson R.K."/>
        </authorList>
    </citation>
    <scope>NUCLEOTIDE SEQUENCE [LARGE SCALE GENOMIC DNA]</scope>
    <source>
        <strain evidence="17">17573</strain>
    </source>
</reference>
<keyword evidence="9" id="KW-1015">Disulfide bond</keyword>
<reference evidence="17" key="3">
    <citation type="submission" date="2025-08" db="UniProtKB">
        <authorList>
            <consortium name="Ensembl"/>
        </authorList>
    </citation>
    <scope>IDENTIFICATION</scope>
    <source>
        <strain evidence="17">17573</strain>
    </source>
</reference>
<dbReference type="GO" id="GO:0005576">
    <property type="term" value="C:extracellular region"/>
    <property type="evidence" value="ECO:0007669"/>
    <property type="project" value="UniProtKB-SubCell"/>
</dbReference>
<evidence type="ECO:0000313" key="18">
    <source>
        <dbReference type="Proteomes" id="UP000006718"/>
    </source>
</evidence>
<evidence type="ECO:0000313" key="19">
    <source>
        <dbReference type="VGNC" id="VGNC:75928"/>
    </source>
</evidence>
<dbReference type="GeneTree" id="ENSGT00940000158645"/>
<comment type="subcellular location">
    <subcellularLocation>
        <location evidence="1">Secreted</location>
    </subcellularLocation>
</comment>
<dbReference type="GO" id="GO:0051781">
    <property type="term" value="P:positive regulation of cell division"/>
    <property type="evidence" value="ECO:0007669"/>
    <property type="project" value="UniProtKB-KW"/>
</dbReference>
<comment type="caution">
    <text evidence="12">Lacks conserved residue(s) required for the propagation of feature annotation.</text>
</comment>
<dbReference type="PANTHER" id="PTHR11633">
    <property type="entry name" value="PLATELET-DERIVED GROWTH FACTOR"/>
    <property type="match status" value="1"/>
</dbReference>
<dbReference type="ExpressionAtlas" id="A0A5F8ACQ3">
    <property type="expression patterns" value="baseline"/>
</dbReference>
<dbReference type="Bgee" id="ENSMMUG00000022900">
    <property type="expression patterns" value="Expressed in adipose tissue and 21 other cell types or tissues"/>
</dbReference>
<evidence type="ECO:0000256" key="13">
    <source>
        <dbReference type="RuleBase" id="RU003818"/>
    </source>
</evidence>
<dbReference type="SMR" id="A0A5F8ACQ3"/>
<evidence type="ECO:0000256" key="1">
    <source>
        <dbReference type="ARBA" id="ARBA00004613"/>
    </source>
</evidence>
<evidence type="ECO:0000256" key="6">
    <source>
        <dbReference type="ARBA" id="ARBA00022685"/>
    </source>
</evidence>
<dbReference type="FunCoup" id="A0A5F8ACQ3">
    <property type="interactions" value="1325"/>
</dbReference>
<dbReference type="Pfam" id="PF00431">
    <property type="entry name" value="CUB"/>
    <property type="match status" value="1"/>
</dbReference>
<keyword evidence="10" id="KW-0325">Glycoprotein</keyword>
<dbReference type="CDD" id="cd00041">
    <property type="entry name" value="CUB"/>
    <property type="match status" value="1"/>
</dbReference>
<dbReference type="GO" id="GO:0016020">
    <property type="term" value="C:membrane"/>
    <property type="evidence" value="ECO:0007669"/>
    <property type="project" value="InterPro"/>
</dbReference>
<proteinExistence type="inferred from homology"/>
<evidence type="ECO:0000256" key="8">
    <source>
        <dbReference type="ARBA" id="ARBA00023030"/>
    </source>
</evidence>
<dbReference type="PROSITE" id="PS50278">
    <property type="entry name" value="PDGF_2"/>
    <property type="match status" value="1"/>
</dbReference>
<comment type="similarity">
    <text evidence="2 13">Belongs to the PDGF/VEGF growth factor family.</text>
</comment>
<feature type="domain" description="CUB" evidence="15">
    <location>
        <begin position="225"/>
        <end position="342"/>
    </location>
</feature>
<reference evidence="18" key="1">
    <citation type="journal article" date="2007" name="Science">
        <title>Evolutionary and biomedical insights from the rhesus macaque genome.</title>
        <authorList>
            <person name="Gibbs R.A."/>
            <person name="Rogers J."/>
            <person name="Katze M.G."/>
            <person name="Bumgarner R."/>
            <person name="Weinstock G.M."/>
            <person name="Mardis E.R."/>
            <person name="Remington K.A."/>
            <person name="Strausberg R.L."/>
            <person name="Venter J.C."/>
            <person name="Wilson R.K."/>
            <person name="Batzer M.A."/>
            <person name="Bustamante C.D."/>
            <person name="Eichler E.E."/>
            <person name="Hahn M.W."/>
            <person name="Hardison R.C."/>
            <person name="Makova K.D."/>
            <person name="Miller W."/>
            <person name="Milosavljevic A."/>
            <person name="Palermo R.E."/>
            <person name="Siepel A."/>
            <person name="Sikela J.M."/>
            <person name="Attaway T."/>
            <person name="Bell S."/>
            <person name="Bernard K.E."/>
            <person name="Buhay C.J."/>
            <person name="Chandrabose M.N."/>
            <person name="Dao M."/>
            <person name="Davis C."/>
            <person name="Delehaunty K.D."/>
            <person name="Ding Y."/>
            <person name="Dinh H.H."/>
            <person name="Dugan-Rocha S."/>
            <person name="Fulton L.A."/>
            <person name="Gabisi R.A."/>
            <person name="Garner T.T."/>
            <person name="Godfrey J."/>
            <person name="Hawes A.C."/>
            <person name="Hernandez J."/>
            <person name="Hines S."/>
            <person name="Holder M."/>
            <person name="Hume J."/>
            <person name="Jhangiani S.N."/>
            <person name="Joshi V."/>
            <person name="Khan Z.M."/>
            <person name="Kirkness E.F."/>
            <person name="Cree A."/>
            <person name="Fowler R.G."/>
            <person name="Lee S."/>
            <person name="Lewis L.R."/>
            <person name="Li Z."/>
            <person name="Liu Y.-S."/>
            <person name="Moore S.M."/>
            <person name="Muzny D."/>
            <person name="Nazareth L.V."/>
            <person name="Ngo D.N."/>
            <person name="Okwuonu G.O."/>
            <person name="Pai G."/>
            <person name="Parker D."/>
            <person name="Paul H.A."/>
            <person name="Pfannkoch C."/>
            <person name="Pohl C.S."/>
            <person name="Rogers Y.-H.C."/>
            <person name="Ruiz S.J."/>
            <person name="Sabo A."/>
            <person name="Santibanez J."/>
            <person name="Schneider B.W."/>
            <person name="Smith S.M."/>
            <person name="Sodergren E."/>
            <person name="Svatek A.F."/>
            <person name="Utterback T.R."/>
            <person name="Vattathil S."/>
            <person name="Warren W."/>
            <person name="White C.S."/>
            <person name="Chinwalla A.T."/>
            <person name="Feng Y."/>
            <person name="Halpern A.L."/>
            <person name="Hillier L.W."/>
            <person name="Huang X."/>
            <person name="Minx P."/>
            <person name="Nelson J.O."/>
            <person name="Pepin K.H."/>
            <person name="Qin X."/>
            <person name="Sutton G.G."/>
            <person name="Venter E."/>
            <person name="Walenz B.P."/>
            <person name="Wallis J.W."/>
            <person name="Worley K.C."/>
            <person name="Yang S.-P."/>
            <person name="Jones S.M."/>
            <person name="Marra M.A."/>
            <person name="Rocchi M."/>
            <person name="Schein J.E."/>
            <person name="Baertsch R."/>
            <person name="Clarke L."/>
            <person name="Csuros M."/>
            <person name="Glasscock J."/>
            <person name="Harris R.A."/>
            <person name="Havlak P."/>
            <person name="Jackson A.R."/>
            <person name="Jiang H."/>
            <person name="Liu Y."/>
            <person name="Messina D.N."/>
            <person name="Shen Y."/>
            <person name="Song H.X.-Z."/>
            <person name="Wylie T."/>
            <person name="Zhang L."/>
            <person name="Birney E."/>
            <person name="Han K."/>
            <person name="Konkel M.K."/>
            <person name="Lee J."/>
            <person name="Smit A.F.A."/>
            <person name="Ullmer B."/>
            <person name="Wang H."/>
            <person name="Xing J."/>
            <person name="Burhans R."/>
            <person name="Cheng Z."/>
            <person name="Karro J.E."/>
            <person name="Ma J."/>
            <person name="Raney B."/>
            <person name="She X."/>
            <person name="Cox M.J."/>
            <person name="Demuth J.P."/>
            <person name="Dumas L.J."/>
            <person name="Han S.-G."/>
            <person name="Hopkins J."/>
            <person name="Karimpour-Fard A."/>
            <person name="Kim Y.H."/>
            <person name="Pollack J.R."/>
            <person name="Vinar T."/>
            <person name="Addo-Quaye C."/>
            <person name="Degenhardt J."/>
            <person name="Denby A."/>
            <person name="Hubisz M.J."/>
            <person name="Indap A."/>
            <person name="Kosiol C."/>
            <person name="Lahn B.T."/>
            <person name="Lawson H.A."/>
            <person name="Marklein A."/>
            <person name="Nielsen R."/>
            <person name="Vallender E.J."/>
            <person name="Clark A.G."/>
            <person name="Ferguson B."/>
            <person name="Hernandez R.D."/>
            <person name="Hirani K."/>
            <person name="Kehrer-Sawatzki H."/>
            <person name="Kolb J."/>
            <person name="Patil S."/>
            <person name="Pu L.-L."/>
            <person name="Ren Y."/>
            <person name="Smith D.G."/>
            <person name="Wheeler D.A."/>
            <person name="Schenck I."/>
            <person name="Ball E.V."/>
            <person name="Chen R."/>
            <person name="Cooper D.N."/>
            <person name="Giardine B."/>
            <person name="Hsu F."/>
            <person name="Kent W.J."/>
            <person name="Lesk A."/>
            <person name="Nelson D.L."/>
            <person name="O'brien W.E."/>
            <person name="Pruefer K."/>
            <person name="Stenson P.D."/>
            <person name="Wallace J.C."/>
            <person name="Ke H."/>
            <person name="Liu X.-M."/>
            <person name="Wang P."/>
            <person name="Xiang A.P."/>
            <person name="Yang F."/>
            <person name="Barber G.P."/>
            <person name="Haussler D."/>
            <person name="Karolchik D."/>
            <person name="Kern A.D."/>
            <person name="Kuhn R.M."/>
            <person name="Smith K.E."/>
            <person name="Zwieg A.S."/>
        </authorList>
    </citation>
    <scope>NUCLEOTIDE SEQUENCE [LARGE SCALE GENOMIC DNA]</scope>
    <source>
        <strain evidence="18">17573</strain>
    </source>
</reference>
<accession>A0A5F8ACQ3</accession>
<dbReference type="FunFam" id="2.10.90.10:FF:000010">
    <property type="entry name" value="Platelet derived growth factor C"/>
    <property type="match status" value="1"/>
</dbReference>